<accession>A0ACA9P5L6</accession>
<gene>
    <name evidence="1" type="ORF">SPELUC_LOCUS10853</name>
</gene>
<dbReference type="EMBL" id="CAJVPW010021323">
    <property type="protein sequence ID" value="CAG8692960.1"/>
    <property type="molecule type" value="Genomic_DNA"/>
</dbReference>
<sequence length="167" mass="19204">LTRARVEFRCPNGYDQAKEWALLIEWYKRKKQDKDKSDDDLSNDNPPTFQKEIDDLTMNLTKRKEIELIVKEILAKTRSNQDGKFQKGKSKVIRCYNCQEEGHIESKCPNKNQKDSKNSDGPGKIVGADVRMVELSEGALDYEDGYLQINMIDLQTCLTLGLLKSEN</sequence>
<dbReference type="Proteomes" id="UP000789366">
    <property type="component" value="Unassembled WGS sequence"/>
</dbReference>
<proteinExistence type="predicted"/>
<evidence type="ECO:0000313" key="2">
    <source>
        <dbReference type="Proteomes" id="UP000789366"/>
    </source>
</evidence>
<feature type="non-terminal residue" evidence="1">
    <location>
        <position position="1"/>
    </location>
</feature>
<reference evidence="1" key="1">
    <citation type="submission" date="2021-06" db="EMBL/GenBank/DDBJ databases">
        <authorList>
            <person name="Kallberg Y."/>
            <person name="Tangrot J."/>
            <person name="Rosling A."/>
        </authorList>
    </citation>
    <scope>NUCLEOTIDE SEQUENCE</scope>
    <source>
        <strain evidence="1">28 12/20/2015</strain>
    </source>
</reference>
<organism evidence="1 2">
    <name type="scientific">Cetraspora pellucida</name>
    <dbReference type="NCBI Taxonomy" id="1433469"/>
    <lineage>
        <taxon>Eukaryota</taxon>
        <taxon>Fungi</taxon>
        <taxon>Fungi incertae sedis</taxon>
        <taxon>Mucoromycota</taxon>
        <taxon>Glomeromycotina</taxon>
        <taxon>Glomeromycetes</taxon>
        <taxon>Diversisporales</taxon>
        <taxon>Gigasporaceae</taxon>
        <taxon>Cetraspora</taxon>
    </lineage>
</organism>
<name>A0ACA9P5L6_9GLOM</name>
<evidence type="ECO:0000313" key="1">
    <source>
        <dbReference type="EMBL" id="CAG8692960.1"/>
    </source>
</evidence>
<comment type="caution">
    <text evidence="1">The sequence shown here is derived from an EMBL/GenBank/DDBJ whole genome shotgun (WGS) entry which is preliminary data.</text>
</comment>
<keyword evidence="2" id="KW-1185">Reference proteome</keyword>
<protein>
    <submittedName>
        <fullName evidence="1">2088_t:CDS:1</fullName>
    </submittedName>
</protein>